<dbReference type="EMBL" id="CABWKQ010000019">
    <property type="protein sequence ID" value="VWX35678.1"/>
    <property type="molecule type" value="Genomic_DNA"/>
</dbReference>
<feature type="transmembrane region" description="Helical" evidence="1">
    <location>
        <begin position="7"/>
        <end position="26"/>
    </location>
</feature>
<evidence type="ECO:0000313" key="3">
    <source>
        <dbReference type="Proteomes" id="UP000439752"/>
    </source>
</evidence>
<dbReference type="RefSeq" id="WP_159173360.1">
    <property type="nucleotide sequence ID" value="NZ_LR732312.1"/>
</dbReference>
<dbReference type="InterPro" id="IPR011330">
    <property type="entry name" value="Glyco_hydro/deAcase_b/a-brl"/>
</dbReference>
<dbReference type="SUPFAM" id="SSF88713">
    <property type="entry name" value="Glycoside hydrolase/deacetylase"/>
    <property type="match status" value="1"/>
</dbReference>
<dbReference type="CDD" id="cd10924">
    <property type="entry name" value="CE4_COG4878"/>
    <property type="match status" value="1"/>
</dbReference>
<dbReference type="InterPro" id="IPR018695">
    <property type="entry name" value="DUF2194"/>
</dbReference>
<dbReference type="Pfam" id="PF09960">
    <property type="entry name" value="DUF2194"/>
    <property type="match status" value="1"/>
</dbReference>
<reference evidence="2 3" key="1">
    <citation type="submission" date="2019-10" db="EMBL/GenBank/DDBJ databases">
        <authorList>
            <person name="Karimi E."/>
        </authorList>
    </citation>
    <scope>NUCLEOTIDE SEQUENCE [LARGE SCALE GENOMIC DNA]</scope>
    <source>
        <strain evidence="2">Exiguobacterium sp. 9Y</strain>
    </source>
</reference>
<organism evidence="2 3">
    <name type="scientific">Exiguobacterium oxidotolerans</name>
    <dbReference type="NCBI Taxonomy" id="223958"/>
    <lineage>
        <taxon>Bacteria</taxon>
        <taxon>Bacillati</taxon>
        <taxon>Bacillota</taxon>
        <taxon>Bacilli</taxon>
        <taxon>Bacillales</taxon>
        <taxon>Bacillales Family XII. Incertae Sedis</taxon>
        <taxon>Exiguobacterium</taxon>
    </lineage>
</organism>
<name>A0A653I922_9BACL</name>
<dbReference type="SUPFAM" id="SSF52317">
    <property type="entry name" value="Class I glutamine amidotransferase-like"/>
    <property type="match status" value="1"/>
</dbReference>
<dbReference type="GO" id="GO:0005975">
    <property type="term" value="P:carbohydrate metabolic process"/>
    <property type="evidence" value="ECO:0007669"/>
    <property type="project" value="InterPro"/>
</dbReference>
<keyword evidence="3" id="KW-1185">Reference proteome</keyword>
<gene>
    <name evidence="2" type="ORF">EXIGUO9Y_260087</name>
</gene>
<sequence length="612" mass="69142">MKKSITTYVVAVFAILLVTIGVVQLLRLDYGHRLIPTEETQQKTFQTMSGKEGQMDGQPLEVYIQQDKGELSESILTNFKYALKYAKVSYTNISIKEIEQLKPSERTVLVLAGEHSRDWPYETIRQFVKDGGRLYIAGRFINQDWAELVGVKQFGDFKDDIYGLTFKEEIFPGFIDLPDSTNLFSHSIADVELLPKADVKITASGEPILWTSAYGKGTVLFWNTTSLAEKNSRGLMLQTLALMFPSFVSQQVAIKVAHLDDFPSPVPGNTNAAIEKTYNRTIKEFFKEIWWRDMKRIADEQDVTYTGFLIGSYKNTTEETTDDLSEKIRTPMLNYGRGLLKMGGEIGLHGFNHQPLVVASETLDPNLGYVPWKSQDEMESALKKVIGTHDYYFPNESIQSYVPPSNIINETGLTALNDVFKDKLIVASLYSGDPSMGSYIQEFGPDPVHQNLYNFPRISSGYNETAEDTFVMADAVANFGMFSHFIHPDDVLDEDRSKGKGWAEMEKTIEAMFRDVKTMYPYLESLTQYEAYEKYVQYQQSDINVTYTDKTIEINGTNMLNPSVMLVRIAPGHHLKTGTFDFGTVRALAGETLYQVTLTKATVTLPIEEGTE</sequence>
<dbReference type="Proteomes" id="UP000439752">
    <property type="component" value="Unassembled WGS sequence"/>
</dbReference>
<accession>A0A653I922</accession>
<dbReference type="Gene3D" id="3.20.20.370">
    <property type="entry name" value="Glycoside hydrolase/deacetylase"/>
    <property type="match status" value="1"/>
</dbReference>
<evidence type="ECO:0000256" key="1">
    <source>
        <dbReference type="SAM" id="Phobius"/>
    </source>
</evidence>
<dbReference type="InterPro" id="IPR029062">
    <property type="entry name" value="Class_I_gatase-like"/>
</dbReference>
<dbReference type="AlphaFoldDB" id="A0A653I922"/>
<evidence type="ECO:0000313" key="2">
    <source>
        <dbReference type="EMBL" id="VWX35678.1"/>
    </source>
</evidence>
<keyword evidence="1" id="KW-0812">Transmembrane</keyword>
<protein>
    <submittedName>
        <fullName evidence="2">Polysaccharide deacetylase</fullName>
    </submittedName>
</protein>
<proteinExistence type="predicted"/>
<keyword evidence="1" id="KW-0472">Membrane</keyword>
<keyword evidence="1" id="KW-1133">Transmembrane helix</keyword>